<evidence type="ECO:0000313" key="3">
    <source>
        <dbReference type="Proteomes" id="UP001500879"/>
    </source>
</evidence>
<evidence type="ECO:0000313" key="2">
    <source>
        <dbReference type="EMBL" id="GAA0398066.1"/>
    </source>
</evidence>
<dbReference type="EMBL" id="BAAABX010000019">
    <property type="protein sequence ID" value="GAA0398066.1"/>
    <property type="molecule type" value="Genomic_DNA"/>
</dbReference>
<comment type="caution">
    <text evidence="2">The sequence shown here is derived from an EMBL/GenBank/DDBJ whole genome shotgun (WGS) entry which is preliminary data.</text>
</comment>
<sequence length="142" mass="14523">MSHRFLAPLARTALTLLVLTGCADSSGTTAPPSSEPACRAPGAAILPHTDGTLTEDDNGARVCLAEGRTIAVFLNARSTDARTFWEPITAQPSSAVRRGSNGAMTLPIGVTAALFTATAVGDVHLASRRGSGGTWAATLVVH</sequence>
<keyword evidence="1" id="KW-0732">Signal</keyword>
<gene>
    <name evidence="2" type="ORF">GCM10010357_18970</name>
</gene>
<accession>A0ABN0YKL7</accession>
<feature type="signal peptide" evidence="1">
    <location>
        <begin position="1"/>
        <end position="23"/>
    </location>
</feature>
<name>A0ABN0YKL7_9ACTN</name>
<proteinExistence type="predicted"/>
<organism evidence="2 3">
    <name type="scientific">Streptomyces luteireticuli</name>
    <dbReference type="NCBI Taxonomy" id="173858"/>
    <lineage>
        <taxon>Bacteria</taxon>
        <taxon>Bacillati</taxon>
        <taxon>Actinomycetota</taxon>
        <taxon>Actinomycetes</taxon>
        <taxon>Kitasatosporales</taxon>
        <taxon>Streptomycetaceae</taxon>
        <taxon>Streptomyces</taxon>
    </lineage>
</organism>
<dbReference type="PROSITE" id="PS51257">
    <property type="entry name" value="PROKAR_LIPOPROTEIN"/>
    <property type="match status" value="1"/>
</dbReference>
<evidence type="ECO:0008006" key="4">
    <source>
        <dbReference type="Google" id="ProtNLM"/>
    </source>
</evidence>
<evidence type="ECO:0000256" key="1">
    <source>
        <dbReference type="SAM" id="SignalP"/>
    </source>
</evidence>
<feature type="chain" id="PRO_5045788535" description="Secreted protein" evidence="1">
    <location>
        <begin position="24"/>
        <end position="142"/>
    </location>
</feature>
<dbReference type="Proteomes" id="UP001500879">
    <property type="component" value="Unassembled WGS sequence"/>
</dbReference>
<dbReference type="RefSeq" id="WP_344022002.1">
    <property type="nucleotide sequence ID" value="NZ_BAAABX010000019.1"/>
</dbReference>
<reference evidence="2 3" key="1">
    <citation type="journal article" date="2019" name="Int. J. Syst. Evol. Microbiol.">
        <title>The Global Catalogue of Microorganisms (GCM) 10K type strain sequencing project: providing services to taxonomists for standard genome sequencing and annotation.</title>
        <authorList>
            <consortium name="The Broad Institute Genomics Platform"/>
            <consortium name="The Broad Institute Genome Sequencing Center for Infectious Disease"/>
            <person name="Wu L."/>
            <person name="Ma J."/>
        </authorList>
    </citation>
    <scope>NUCLEOTIDE SEQUENCE [LARGE SCALE GENOMIC DNA]</scope>
    <source>
        <strain evidence="2 3">JCM 4788</strain>
    </source>
</reference>
<keyword evidence="3" id="KW-1185">Reference proteome</keyword>
<protein>
    <recommendedName>
        <fullName evidence="4">Secreted protein</fullName>
    </recommendedName>
</protein>